<protein>
    <recommendedName>
        <fullName evidence="3">Sulfotransferase</fullName>
    </recommendedName>
</protein>
<name>A0A1E3VTB5_9HYPH</name>
<dbReference type="Pfam" id="PF13469">
    <property type="entry name" value="Sulfotransfer_3"/>
    <property type="match status" value="1"/>
</dbReference>
<dbReference type="Gene3D" id="3.40.50.300">
    <property type="entry name" value="P-loop containing nucleotide triphosphate hydrolases"/>
    <property type="match status" value="1"/>
</dbReference>
<dbReference type="SUPFAM" id="SSF52540">
    <property type="entry name" value="P-loop containing nucleoside triphosphate hydrolases"/>
    <property type="match status" value="1"/>
</dbReference>
<organism evidence="1 2">
    <name type="scientific">Methyloceanibacter marginalis</name>
    <dbReference type="NCBI Taxonomy" id="1774971"/>
    <lineage>
        <taxon>Bacteria</taxon>
        <taxon>Pseudomonadati</taxon>
        <taxon>Pseudomonadota</taxon>
        <taxon>Alphaproteobacteria</taxon>
        <taxon>Hyphomicrobiales</taxon>
        <taxon>Hyphomicrobiaceae</taxon>
        <taxon>Methyloceanibacter</taxon>
    </lineage>
</organism>
<comment type="caution">
    <text evidence="1">The sequence shown here is derived from an EMBL/GenBank/DDBJ whole genome shotgun (WGS) entry which is preliminary data.</text>
</comment>
<evidence type="ECO:0000313" key="2">
    <source>
        <dbReference type="Proteomes" id="UP000095042"/>
    </source>
</evidence>
<dbReference type="OrthoDB" id="4169204at2"/>
<dbReference type="InterPro" id="IPR027417">
    <property type="entry name" value="P-loop_NTPase"/>
</dbReference>
<reference evidence="1 2" key="1">
    <citation type="journal article" date="2016" name="Environ. Microbiol.">
        <title>New Methyloceanibacter diversity from North Sea sediments includes methanotroph containing solely the soluble methane monooxygenase.</title>
        <authorList>
            <person name="Vekeman B."/>
            <person name="Kerckhof F.M."/>
            <person name="Cremers G."/>
            <person name="de Vos P."/>
            <person name="Vandamme P."/>
            <person name="Boon N."/>
            <person name="Op den Camp H.J."/>
            <person name="Heylen K."/>
        </authorList>
    </citation>
    <scope>NUCLEOTIDE SEQUENCE [LARGE SCALE GENOMIC DNA]</scope>
    <source>
        <strain evidence="1 2">R-67177</strain>
    </source>
</reference>
<sequence>MSVKEYLQSPCLALFPFAFVVTYGRSGSTLLQGILNSIPGYCIRGENNSTLFYLFAAATKYETAHRGFGKKETSSTSPWFGADTLDPGNFSQELADLFLRLCLQPPEAARCIGFKEIRYTPAQMPDGMFVAYLDFVKRVFPGAAIIFNVREVRSTLDSGWWAESDQAASRDMLNKTIERFQSYAASRDNCFVFNYDSLIENSNYCKNLFDFLREPFDKHALERVLGQAHSYSAPHRASLKELIVKKDTELKALYAELDSAKKSFELMSRKLHQLEQSIALIRHSTSWRITAPLRQFSQSQQHWIKRLKERLALK</sequence>
<dbReference type="AlphaFoldDB" id="A0A1E3VTB5"/>
<evidence type="ECO:0008006" key="3">
    <source>
        <dbReference type="Google" id="ProtNLM"/>
    </source>
</evidence>
<gene>
    <name evidence="1" type="ORF">AUC71_04280</name>
</gene>
<accession>A0A1E3VTB5</accession>
<dbReference type="Proteomes" id="UP000095042">
    <property type="component" value="Unassembled WGS sequence"/>
</dbReference>
<evidence type="ECO:0000313" key="1">
    <source>
        <dbReference type="EMBL" id="ODR96790.1"/>
    </source>
</evidence>
<keyword evidence="2" id="KW-1185">Reference proteome</keyword>
<proteinExistence type="predicted"/>
<dbReference type="EMBL" id="LPWD01000455">
    <property type="protein sequence ID" value="ODR96790.1"/>
    <property type="molecule type" value="Genomic_DNA"/>
</dbReference>
<dbReference type="RefSeq" id="WP_069625058.1">
    <property type="nucleotide sequence ID" value="NZ_LPWD01000455.1"/>
</dbReference>